<sequence>MTYQNEGNGLFAALPTEICHFVLGYMDKESRDAFARCSRHCYSIAFPARFIGIKLSEVNHRYWLKVFTRGWLAPLARWVHTVVLDIADLKYLTILPSKLTVFPNLRGLNFHIHAPKPFEGNVFTVLFRFLCTLPFYNNITYLSINWYAYQVVFDTDIIFIGQGFGAAQQEQERKKEEKMRKQYDEDIQMFPEVEEMLGPHLSKVQVIEKTLNGEIYFPKKLQTLELGMGSQTPYYLIPMLNCSNITTLVFDFFPSELRDSKALSSVLQFPMVKTMVFSHVGFYADTKIINNHFPNVEFMSVTKYCTLSWTEFIKAFPKVKIFNLPWHKMRWRYVEVGYLERAIKKLLKAVHLPLYPTISFSGNYEAEDGGMKYIHLTCKLSLNASGGHEINWEGDTGYKLEDMKLADFQEEILRDPRSGRDLDGYDRDWDRDDSSGEEMDAGSDHSEYVDTGSDEYEFSDGEEEEESYGGDSEYWEGGDDEVEDVSDEDSEVDLEENGAV</sequence>
<dbReference type="AlphaFoldDB" id="A0A6G1MN92"/>
<evidence type="ECO:0008006" key="6">
    <source>
        <dbReference type="Google" id="ProtNLM"/>
    </source>
</evidence>
<accession>A0A6G1MN92</accession>
<feature type="region of interest" description="Disordered" evidence="1">
    <location>
        <begin position="416"/>
        <end position="500"/>
    </location>
</feature>
<dbReference type="EMBL" id="WIPF01000006">
    <property type="protein sequence ID" value="KAF3230901.1"/>
    <property type="molecule type" value="Genomic_DNA"/>
</dbReference>
<gene>
    <name evidence="2" type="ORF">TWF106_010068</name>
    <name evidence="3" type="ORF">TWF191_008743</name>
</gene>
<proteinExistence type="predicted"/>
<evidence type="ECO:0000313" key="2">
    <source>
        <dbReference type="EMBL" id="KAF3211885.1"/>
    </source>
</evidence>
<name>A0A6G1MN92_ORBOL</name>
<dbReference type="Proteomes" id="UP000483672">
    <property type="component" value="Unassembled WGS sequence"/>
</dbReference>
<reference evidence="4 5" key="1">
    <citation type="submission" date="2019-06" db="EMBL/GenBank/DDBJ databases">
        <authorList>
            <person name="Palmer J.M."/>
        </authorList>
    </citation>
    <scope>NUCLEOTIDE SEQUENCE [LARGE SCALE GENOMIC DNA]</scope>
    <source>
        <strain evidence="2 4">TWF106</strain>
        <strain evidence="3 5">TWF191</strain>
    </source>
</reference>
<comment type="caution">
    <text evidence="3">The sequence shown here is derived from an EMBL/GenBank/DDBJ whole genome shotgun (WGS) entry which is preliminary data.</text>
</comment>
<evidence type="ECO:0000256" key="1">
    <source>
        <dbReference type="SAM" id="MobiDB-lite"/>
    </source>
</evidence>
<protein>
    <recommendedName>
        <fullName evidence="6">F-box domain-containing protein</fullName>
    </recommendedName>
</protein>
<feature type="compositionally biased region" description="Basic and acidic residues" evidence="1">
    <location>
        <begin position="416"/>
        <end position="434"/>
    </location>
</feature>
<dbReference type="Proteomes" id="UP000472727">
    <property type="component" value="Unassembled WGS sequence"/>
</dbReference>
<dbReference type="EMBL" id="WIWS01000072">
    <property type="protein sequence ID" value="KAF3211885.1"/>
    <property type="molecule type" value="Genomic_DNA"/>
</dbReference>
<feature type="compositionally biased region" description="Acidic residues" evidence="1">
    <location>
        <begin position="452"/>
        <end position="500"/>
    </location>
</feature>
<evidence type="ECO:0000313" key="3">
    <source>
        <dbReference type="EMBL" id="KAF3230901.1"/>
    </source>
</evidence>
<evidence type="ECO:0000313" key="4">
    <source>
        <dbReference type="Proteomes" id="UP000472727"/>
    </source>
</evidence>
<organism evidence="3 5">
    <name type="scientific">Orbilia oligospora</name>
    <name type="common">Nematode-trapping fungus</name>
    <name type="synonym">Arthrobotrys oligospora</name>
    <dbReference type="NCBI Taxonomy" id="2813651"/>
    <lineage>
        <taxon>Eukaryota</taxon>
        <taxon>Fungi</taxon>
        <taxon>Dikarya</taxon>
        <taxon>Ascomycota</taxon>
        <taxon>Pezizomycotina</taxon>
        <taxon>Orbiliomycetes</taxon>
        <taxon>Orbiliales</taxon>
        <taxon>Orbiliaceae</taxon>
        <taxon>Orbilia</taxon>
    </lineage>
</organism>
<evidence type="ECO:0000313" key="5">
    <source>
        <dbReference type="Proteomes" id="UP000483672"/>
    </source>
</evidence>